<dbReference type="Proteomes" id="UP000715651">
    <property type="component" value="Unassembled WGS sequence"/>
</dbReference>
<dbReference type="Pfam" id="PF14393">
    <property type="entry name" value="DUF4422"/>
    <property type="match status" value="1"/>
</dbReference>
<evidence type="ECO:0000313" key="2">
    <source>
        <dbReference type="EMBL" id="HJF17754.1"/>
    </source>
</evidence>
<reference evidence="2" key="2">
    <citation type="submission" date="2021-09" db="EMBL/GenBank/DDBJ databases">
        <authorList>
            <person name="Gilroy R."/>
        </authorList>
    </citation>
    <scope>NUCLEOTIDE SEQUENCE</scope>
    <source>
        <strain evidence="2">578</strain>
    </source>
</reference>
<evidence type="ECO:0000259" key="1">
    <source>
        <dbReference type="Pfam" id="PF14393"/>
    </source>
</evidence>
<evidence type="ECO:0000313" key="3">
    <source>
        <dbReference type="Proteomes" id="UP000715651"/>
    </source>
</evidence>
<dbReference type="EMBL" id="DYWK01000002">
    <property type="protein sequence ID" value="HJF17754.1"/>
    <property type="molecule type" value="Genomic_DNA"/>
</dbReference>
<organism evidence="2 3">
    <name type="scientific">Aeriscardovia aeriphila</name>
    <dbReference type="NCBI Taxonomy" id="218139"/>
    <lineage>
        <taxon>Bacteria</taxon>
        <taxon>Bacillati</taxon>
        <taxon>Actinomycetota</taxon>
        <taxon>Actinomycetes</taxon>
        <taxon>Bifidobacteriales</taxon>
        <taxon>Bifidobacteriaceae</taxon>
        <taxon>Aeriscardovia</taxon>
    </lineage>
</organism>
<proteinExistence type="predicted"/>
<feature type="domain" description="DUF4422" evidence="1">
    <location>
        <begin position="15"/>
        <end position="234"/>
    </location>
</feature>
<name>A0A921KBZ2_9BIFI</name>
<reference evidence="2" key="1">
    <citation type="journal article" date="2021" name="PeerJ">
        <title>Extensive microbial diversity within the chicken gut microbiome revealed by metagenomics and culture.</title>
        <authorList>
            <person name="Gilroy R."/>
            <person name="Ravi A."/>
            <person name="Getino M."/>
            <person name="Pursley I."/>
            <person name="Horton D.L."/>
            <person name="Alikhan N.F."/>
            <person name="Baker D."/>
            <person name="Gharbi K."/>
            <person name="Hall N."/>
            <person name="Watson M."/>
            <person name="Adriaenssens E.M."/>
            <person name="Foster-Nyarko E."/>
            <person name="Jarju S."/>
            <person name="Secka A."/>
            <person name="Antonio M."/>
            <person name="Oren A."/>
            <person name="Chaudhuri R.R."/>
            <person name="La Ragione R."/>
            <person name="Hildebrand F."/>
            <person name="Pallen M.J."/>
        </authorList>
    </citation>
    <scope>NUCLEOTIDE SEQUENCE</scope>
    <source>
        <strain evidence="2">578</strain>
    </source>
</reference>
<accession>A0A921KBZ2</accession>
<gene>
    <name evidence="2" type="ORF">K8U78_01060</name>
</gene>
<protein>
    <submittedName>
        <fullName evidence="2">DUF4422 domain-containing protein</fullName>
    </submittedName>
</protein>
<comment type="caution">
    <text evidence="2">The sequence shown here is derived from an EMBL/GenBank/DDBJ whole genome shotgun (WGS) entry which is preliminary data.</text>
</comment>
<dbReference type="InterPro" id="IPR025536">
    <property type="entry name" value="DUF4422"/>
</dbReference>
<dbReference type="AlphaFoldDB" id="A0A921KBZ2"/>
<sequence>MSDGQPRGNSDSIVVAVATHKPYRMPDDPLYLPLQVGAALHPELSLDYQRDDSGDNISDRNAYYSELTGLYWMWKNNHAAYKGLVHYRRHFGSLKNRHSSDRFQRIIGLEEMREILASHDIVVAQKRNYYVETIYSHYAHTFHHEQFDLCREVLTEKYPEYVAAWDAEMKATSAHLFNMFVMRSDLFDSYCEWMFSVLAELEKKLDPAEYEDSFQARYLGRVSERLLDPWLQTNGLSYSELPVVSPEPVNWWKKGTGFLLAKFGVKKYDKSF</sequence>